<name>A0A8W8MCK7_MAGGI</name>
<evidence type="ECO:0000256" key="1">
    <source>
        <dbReference type="SAM" id="Phobius"/>
    </source>
</evidence>
<keyword evidence="1" id="KW-1133">Transmembrane helix</keyword>
<dbReference type="Gene3D" id="2.60.40.10">
    <property type="entry name" value="Immunoglobulins"/>
    <property type="match status" value="1"/>
</dbReference>
<keyword evidence="2" id="KW-0732">Signal</keyword>
<dbReference type="InterPro" id="IPR013783">
    <property type="entry name" value="Ig-like_fold"/>
</dbReference>
<accession>A0A8W8MCK7</accession>
<organism evidence="4 5">
    <name type="scientific">Magallana gigas</name>
    <name type="common">Pacific oyster</name>
    <name type="synonym">Crassostrea gigas</name>
    <dbReference type="NCBI Taxonomy" id="29159"/>
    <lineage>
        <taxon>Eukaryota</taxon>
        <taxon>Metazoa</taxon>
        <taxon>Spiralia</taxon>
        <taxon>Lophotrochozoa</taxon>
        <taxon>Mollusca</taxon>
        <taxon>Bivalvia</taxon>
        <taxon>Autobranchia</taxon>
        <taxon>Pteriomorphia</taxon>
        <taxon>Ostreida</taxon>
        <taxon>Ostreoidea</taxon>
        <taxon>Ostreidae</taxon>
        <taxon>Magallana</taxon>
    </lineage>
</organism>
<dbReference type="Proteomes" id="UP000005408">
    <property type="component" value="Unassembled WGS sequence"/>
</dbReference>
<keyword evidence="1" id="KW-0472">Membrane</keyword>
<proteinExistence type="predicted"/>
<dbReference type="CDD" id="cd00096">
    <property type="entry name" value="Ig"/>
    <property type="match status" value="1"/>
</dbReference>
<dbReference type="Pfam" id="PF08204">
    <property type="entry name" value="V-set_CD47"/>
    <property type="match status" value="1"/>
</dbReference>
<sequence length="270" mass="30268">MTLLYFMSMQGLVRSTITVNVASQSTWVNYGDNYTANCNIPGLDALEISQLRVEWFHNGQRLTSQCLLLSAEIKQKYSCITVTPEWNNISLLLTVKNIQKSDAGNLTCEVYERFTENETVVRNELVGVKSVPIQIRGNLKFKCTNACAIVNKKRHMIMCEVYDTGGISCNTILWKRGDTGENYSPGSYNNINVTCKEVTNSTIETTLGIQQVTAEYFKTSFSVIYNGPLSRTIEYHLSIPEEYSNPAAAVQPFLALIYSIILAAILLKIQ</sequence>
<feature type="signal peptide" evidence="2">
    <location>
        <begin position="1"/>
        <end position="15"/>
    </location>
</feature>
<dbReference type="PROSITE" id="PS50835">
    <property type="entry name" value="IG_LIKE"/>
    <property type="match status" value="1"/>
</dbReference>
<evidence type="ECO:0000256" key="2">
    <source>
        <dbReference type="SAM" id="SignalP"/>
    </source>
</evidence>
<keyword evidence="5" id="KW-1185">Reference proteome</keyword>
<feature type="domain" description="Ig-like" evidence="3">
    <location>
        <begin position="15"/>
        <end position="121"/>
    </location>
</feature>
<feature type="chain" id="PRO_5036464811" description="Ig-like domain-containing protein" evidence="2">
    <location>
        <begin position="16"/>
        <end position="270"/>
    </location>
</feature>
<dbReference type="AlphaFoldDB" id="A0A8W8MCK7"/>
<evidence type="ECO:0000259" key="3">
    <source>
        <dbReference type="PROSITE" id="PS50835"/>
    </source>
</evidence>
<dbReference type="SUPFAM" id="SSF48726">
    <property type="entry name" value="Immunoglobulin"/>
    <property type="match status" value="1"/>
</dbReference>
<keyword evidence="1" id="KW-0812">Transmembrane</keyword>
<reference evidence="4" key="1">
    <citation type="submission" date="2022-08" db="UniProtKB">
        <authorList>
            <consortium name="EnsemblMetazoa"/>
        </authorList>
    </citation>
    <scope>IDENTIFICATION</scope>
    <source>
        <strain evidence="4">05x7-T-G4-1.051#20</strain>
    </source>
</reference>
<protein>
    <recommendedName>
        <fullName evidence="3">Ig-like domain-containing protein</fullName>
    </recommendedName>
</protein>
<evidence type="ECO:0000313" key="4">
    <source>
        <dbReference type="EnsemblMetazoa" id="G32347.6:cds"/>
    </source>
</evidence>
<feature type="transmembrane region" description="Helical" evidence="1">
    <location>
        <begin position="248"/>
        <end position="267"/>
    </location>
</feature>
<dbReference type="InterPro" id="IPR007110">
    <property type="entry name" value="Ig-like_dom"/>
</dbReference>
<evidence type="ECO:0000313" key="5">
    <source>
        <dbReference type="Proteomes" id="UP000005408"/>
    </source>
</evidence>
<dbReference type="InterPro" id="IPR036179">
    <property type="entry name" value="Ig-like_dom_sf"/>
</dbReference>
<dbReference type="EnsemblMetazoa" id="G32347.6">
    <property type="protein sequence ID" value="G32347.6:cds"/>
    <property type="gene ID" value="G32347"/>
</dbReference>
<dbReference type="InterPro" id="IPR013270">
    <property type="entry name" value="CD47_Vset"/>
</dbReference>